<evidence type="ECO:0000313" key="1">
    <source>
        <dbReference type="EMBL" id="GAJ14235.1"/>
    </source>
</evidence>
<dbReference type="EMBL" id="BARW01031218">
    <property type="protein sequence ID" value="GAJ14235.1"/>
    <property type="molecule type" value="Genomic_DNA"/>
</dbReference>
<reference evidence="1" key="1">
    <citation type="journal article" date="2014" name="Front. Microbiol.">
        <title>High frequency of phylogenetically diverse reductive dehalogenase-homologous genes in deep subseafloor sedimentary metagenomes.</title>
        <authorList>
            <person name="Kawai M."/>
            <person name="Futagami T."/>
            <person name="Toyoda A."/>
            <person name="Takaki Y."/>
            <person name="Nishi S."/>
            <person name="Hori S."/>
            <person name="Arai W."/>
            <person name="Tsubouchi T."/>
            <person name="Morono Y."/>
            <person name="Uchiyama I."/>
            <person name="Ito T."/>
            <person name="Fujiyama A."/>
            <person name="Inagaki F."/>
            <person name="Takami H."/>
        </authorList>
    </citation>
    <scope>NUCLEOTIDE SEQUENCE</scope>
    <source>
        <strain evidence="1">Expedition CK06-06</strain>
    </source>
</reference>
<accession>X1VV25</accession>
<organism evidence="1">
    <name type="scientific">marine sediment metagenome</name>
    <dbReference type="NCBI Taxonomy" id="412755"/>
    <lineage>
        <taxon>unclassified sequences</taxon>
        <taxon>metagenomes</taxon>
        <taxon>ecological metagenomes</taxon>
    </lineage>
</organism>
<comment type="caution">
    <text evidence="1">The sequence shown here is derived from an EMBL/GenBank/DDBJ whole genome shotgun (WGS) entry which is preliminary data.</text>
</comment>
<dbReference type="AlphaFoldDB" id="X1VV25"/>
<name>X1VV25_9ZZZZ</name>
<gene>
    <name evidence="1" type="ORF">S12H4_49714</name>
</gene>
<sequence>MEEEGMFDVCELLDGAKWKLDGLTNIGEDVLDDFDLGRIYAALDIVIDVEDRFYERNILDRERIMKHLDERRQDMGGQSSNERERH</sequence>
<protein>
    <submittedName>
        <fullName evidence="1">Uncharacterized protein</fullName>
    </submittedName>
</protein>
<proteinExistence type="predicted"/>